<protein>
    <submittedName>
        <fullName evidence="2">Uncharacterized protein</fullName>
    </submittedName>
</protein>
<name>A0A6C0II64_9ZZZZ</name>
<feature type="region of interest" description="Disordered" evidence="1">
    <location>
        <begin position="80"/>
        <end position="111"/>
    </location>
</feature>
<proteinExistence type="predicted"/>
<organism evidence="2">
    <name type="scientific">viral metagenome</name>
    <dbReference type="NCBI Taxonomy" id="1070528"/>
    <lineage>
        <taxon>unclassified sequences</taxon>
        <taxon>metagenomes</taxon>
        <taxon>organismal metagenomes</taxon>
    </lineage>
</organism>
<feature type="compositionally biased region" description="Basic residues" evidence="1">
    <location>
        <begin position="88"/>
        <end position="111"/>
    </location>
</feature>
<evidence type="ECO:0000256" key="1">
    <source>
        <dbReference type="SAM" id="MobiDB-lite"/>
    </source>
</evidence>
<dbReference type="EMBL" id="MN740167">
    <property type="protein sequence ID" value="QHT91617.1"/>
    <property type="molecule type" value="Genomic_DNA"/>
</dbReference>
<sequence>MDVNTALSLFNGQPKILNAGQIYQLTKAHFENILFQGYNLEQIKQGLVLLKQSRQIQVPTEARALDLLITRIGEIIDREKNPYGGKTRQIRNKKGYSKKKSYKKRRASRRR</sequence>
<dbReference type="AlphaFoldDB" id="A0A6C0II64"/>
<evidence type="ECO:0000313" key="2">
    <source>
        <dbReference type="EMBL" id="QHT91617.1"/>
    </source>
</evidence>
<reference evidence="2" key="1">
    <citation type="journal article" date="2020" name="Nature">
        <title>Giant virus diversity and host interactions through global metagenomics.</title>
        <authorList>
            <person name="Schulz F."/>
            <person name="Roux S."/>
            <person name="Paez-Espino D."/>
            <person name="Jungbluth S."/>
            <person name="Walsh D.A."/>
            <person name="Denef V.J."/>
            <person name="McMahon K.D."/>
            <person name="Konstantinidis K.T."/>
            <person name="Eloe-Fadrosh E.A."/>
            <person name="Kyrpides N.C."/>
            <person name="Woyke T."/>
        </authorList>
    </citation>
    <scope>NUCLEOTIDE SEQUENCE</scope>
    <source>
        <strain evidence="2">GVMAG-M-3300023184-86</strain>
    </source>
</reference>
<accession>A0A6C0II64</accession>